<dbReference type="NCBIfam" id="NF045579">
    <property type="entry name" value="rhamnoside_JR"/>
    <property type="match status" value="1"/>
</dbReference>
<dbReference type="Pfam" id="PF13385">
    <property type="entry name" value="Laminin_G_3"/>
    <property type="match status" value="1"/>
</dbReference>
<dbReference type="CDD" id="cd03143">
    <property type="entry name" value="A4_beta-galactosidase_middle_domain"/>
    <property type="match status" value="1"/>
</dbReference>
<dbReference type="RefSeq" id="WP_313916214.1">
    <property type="nucleotide sequence ID" value="NZ_CP135076.1"/>
</dbReference>
<evidence type="ECO:0000313" key="5">
    <source>
        <dbReference type="EMBL" id="WNO54090.1"/>
    </source>
</evidence>
<dbReference type="Pfam" id="PF17132">
    <property type="entry name" value="Glyco_hydro_106"/>
    <property type="match status" value="1"/>
</dbReference>
<keyword evidence="1 3" id="KW-0732">Signal</keyword>
<proteinExistence type="predicted"/>
<dbReference type="Gene3D" id="2.60.120.260">
    <property type="entry name" value="Galactose-binding domain-like"/>
    <property type="match status" value="2"/>
</dbReference>
<evidence type="ECO:0000256" key="2">
    <source>
        <dbReference type="ARBA" id="ARBA00022801"/>
    </source>
</evidence>
<dbReference type="EMBL" id="CP135076">
    <property type="protein sequence ID" value="WNO54090.1"/>
    <property type="molecule type" value="Genomic_DNA"/>
</dbReference>
<dbReference type="PANTHER" id="PTHR43817">
    <property type="entry name" value="GLYCOSYL HYDROLASE"/>
    <property type="match status" value="1"/>
</dbReference>
<evidence type="ECO:0000313" key="6">
    <source>
        <dbReference type="Proteomes" id="UP001302249"/>
    </source>
</evidence>
<name>A0ABZ0B9X2_9SPHN</name>
<dbReference type="SUPFAM" id="SSF49785">
    <property type="entry name" value="Galactose-binding domain-like"/>
    <property type="match status" value="2"/>
</dbReference>
<dbReference type="PANTHER" id="PTHR43817:SF1">
    <property type="entry name" value="HYDROLASE, FAMILY 43, PUTATIVE (AFU_ORTHOLOGUE AFUA_3G01660)-RELATED"/>
    <property type="match status" value="1"/>
</dbReference>
<dbReference type="InterPro" id="IPR054593">
    <property type="entry name" value="Beta-mannosidase-like_N2"/>
</dbReference>
<evidence type="ECO:0000259" key="4">
    <source>
        <dbReference type="Pfam" id="PF22666"/>
    </source>
</evidence>
<dbReference type="SUPFAM" id="SSF49899">
    <property type="entry name" value="Concanavalin A-like lectins/glucanases"/>
    <property type="match status" value="1"/>
</dbReference>
<feature type="domain" description="Beta-mannosidase-like galactose-binding" evidence="4">
    <location>
        <begin position="1193"/>
        <end position="1263"/>
    </location>
</feature>
<dbReference type="Pfam" id="PF22666">
    <property type="entry name" value="Glyco_hydro_2_N2"/>
    <property type="match status" value="1"/>
</dbReference>
<organism evidence="5 6">
    <name type="scientific">Stakelama saccharophila</name>
    <dbReference type="NCBI Taxonomy" id="3075605"/>
    <lineage>
        <taxon>Bacteria</taxon>
        <taxon>Pseudomonadati</taxon>
        <taxon>Pseudomonadota</taxon>
        <taxon>Alphaproteobacteria</taxon>
        <taxon>Sphingomonadales</taxon>
        <taxon>Sphingomonadaceae</taxon>
        <taxon>Stakelama</taxon>
    </lineage>
</organism>
<dbReference type="Gene3D" id="2.60.120.200">
    <property type="match status" value="1"/>
</dbReference>
<gene>
    <name evidence="5" type="ORF">RPR59_02185</name>
</gene>
<evidence type="ECO:0000256" key="3">
    <source>
        <dbReference type="SAM" id="SignalP"/>
    </source>
</evidence>
<accession>A0ABZ0B9X2</accession>
<protein>
    <submittedName>
        <fullName evidence="5">Glycosyl hydrolase</fullName>
    </submittedName>
</protein>
<feature type="chain" id="PRO_5045387867" evidence="3">
    <location>
        <begin position="29"/>
        <end position="1360"/>
    </location>
</feature>
<dbReference type="InterPro" id="IPR008979">
    <property type="entry name" value="Galactose-bd-like_sf"/>
</dbReference>
<evidence type="ECO:0000256" key="1">
    <source>
        <dbReference type="ARBA" id="ARBA00022729"/>
    </source>
</evidence>
<keyword evidence="6" id="KW-1185">Reference proteome</keyword>
<dbReference type="Proteomes" id="UP001302249">
    <property type="component" value="Chromosome"/>
</dbReference>
<reference evidence="5 6" key="1">
    <citation type="submission" date="2023-09" db="EMBL/GenBank/DDBJ databases">
        <authorList>
            <person name="Rey-Velasco X."/>
        </authorList>
    </citation>
    <scope>NUCLEOTIDE SEQUENCE [LARGE SCALE GENOMIC DNA]</scope>
    <source>
        <strain evidence="5 6">W311</strain>
    </source>
</reference>
<keyword evidence="2 5" id="KW-0378">Hydrolase</keyword>
<dbReference type="GO" id="GO:0016787">
    <property type="term" value="F:hydrolase activity"/>
    <property type="evidence" value="ECO:0007669"/>
    <property type="project" value="UniProtKB-KW"/>
</dbReference>
<feature type="signal peptide" evidence="3">
    <location>
        <begin position="1"/>
        <end position="28"/>
    </location>
</feature>
<dbReference type="InterPro" id="IPR013320">
    <property type="entry name" value="ConA-like_dom_sf"/>
</dbReference>
<sequence>MPSKSTTVRRLAASVALCALYFAPPALHAQDAGDAAQSSPDVQDFRQPPHATRPDTLYFWMNGNVTREGIDADLEAMRDAGLGGLLVFDGSNDIPKGPVDYLSPHWLDLMTHMMRKADSLGLRMGMQNAPGWSSSGGPWISPAQSMQQLVWTETTVDGGKRVRAQLPRPYAKRDYYEDSAIIAFPASKGDESFYRDQVAQMRIGDTPLAKNMLTDRDLHSSVEAGPDAPLVITMKRPFGAQAVTLYAEKEAPAFSATVEASDDGRNWRAVARVSVGVERGIESPGTANFDESTARYFRITPSAPVRLAEALLYATPRIPDWDVKAEQDFDAGTGDEHHPDDVMARYAIDPTTVIDISDKVDASGRLDWRAPAGRWTILRMGHTTTGKINVAASDSGRGLEVDKLDAEAVNYQFDQSVAKVVKAAGPLAGTAFDTLEIDSYEAGLQNWTKKLPADFAARNDYAITRWLPALTGRIVGDVEQSDRFLFDFRRTLAELMADNYYGEMEKRANAAGLKFMVEAYGPGPFDELQVAGRVQVPMTEFWTRTPWTDNRTVKMVSSAAHVYGKNLITAEAFTGEAQTSRWSDYPYALKALGDLMYAKGFNQIYFHRFAHQPNPNVVPGMTMGPWGMNMDRTNTWFSKARPWLDTLARSQYMLRQGRYVADVLYFVGENSPNQAEYVRPEVSPDTSPLLATYLEPEMPRGYKYDLVNAEVLLKRARIENGRIVLPDGASYRMLVLPDKLESMTPTLAKRLRDMVEKGMVLLGPRPAHQPTLRGGEAADAQFERATAALWGEAAKGPMRKVGKGRVYADGEIGAVLSDIGAGPDAICNTASPDGKVVWLHRELADGDSYFVANRQRRNETVTCDFRVAGKAPELWDPETGTTSSPAVYDMEGGRTRVSFTLSPVGSTFVTFRKPAEKRIEWAAHDGERFIDAKAAAPARAASPSDTFTLSVWAKPDIDLRLMPQEGTEGHINETGKNYLIPARSGRDIHGEGTAVAGLAVGRNGAFVIERVSPDTVPAVLVSHQPISGWTHFAVVYDHGTPTLYINGKKAKTGLKSGRTVFAGGSDAPSWSGFTYFFEGNNGPIRTEDRALSAGEIARLAAKGPPPPPVSAAPADLTIDADGAVHARVWQAGDYRLSDGSRFSADVPAPKVVSGPWRVTFERDRGAPDAVTLNKLESLSHNADPAIRHFSGTATYSRDIDVPAAALQRGRRVYLDLGRVEVLADVTVNGKDLGQVWKEPYRVDITDAVHAGANAVSVAVTTLWPNRMIGDARKPDPDAGNYVDGEWPVGETFNADGKKTGDVMAQKITELPDWYREGEPKPDNGRVTFTPWKFFSADDPLLDSGLLGPVRLVFAQERTIR</sequence>